<keyword evidence="2" id="KW-0479">Metal-binding</keyword>
<gene>
    <name evidence="9" type="ORF">Zmor_005470</name>
</gene>
<dbReference type="PANTHER" id="PTHR24390:SF79">
    <property type="entry name" value="ASPARAGINE-RICH ZINC FINGER PROTEIN AZF1"/>
    <property type="match status" value="1"/>
</dbReference>
<feature type="domain" description="C2H2-type" evidence="8">
    <location>
        <begin position="82"/>
        <end position="106"/>
    </location>
</feature>
<dbReference type="Proteomes" id="UP001168821">
    <property type="component" value="Unassembled WGS sequence"/>
</dbReference>
<keyword evidence="4 7" id="KW-0863">Zinc-finger</keyword>
<organism evidence="9 10">
    <name type="scientific">Zophobas morio</name>
    <dbReference type="NCBI Taxonomy" id="2755281"/>
    <lineage>
        <taxon>Eukaryota</taxon>
        <taxon>Metazoa</taxon>
        <taxon>Ecdysozoa</taxon>
        <taxon>Arthropoda</taxon>
        <taxon>Hexapoda</taxon>
        <taxon>Insecta</taxon>
        <taxon>Pterygota</taxon>
        <taxon>Neoptera</taxon>
        <taxon>Endopterygota</taxon>
        <taxon>Coleoptera</taxon>
        <taxon>Polyphaga</taxon>
        <taxon>Cucujiformia</taxon>
        <taxon>Tenebrionidae</taxon>
        <taxon>Zophobas</taxon>
    </lineage>
</organism>
<sequence length="253" mass="29104">MNKTREPNTSTKLTPAGTTVKNAQYFCSKCRETFHSYHELTIHDKSCVKPRVPHVCKYCRKDFSSAYSLKLHIARHETAPQYACAKCGKGFSNIEAKEYHEDTLHTEFFDACAEGGVQCKLCDVKAVNKTMMDKHIKANHTVEAPCLCDVCGKSFDTRKKLFLHQVVHETGKSWQCEYCSKSFKHKNALNAHMNIHEVRSFECDECGRTFKKKFTLNCHKKEHLGQYTFQCHVCGKNFVCKSSAIHHMKRHTE</sequence>
<reference evidence="9" key="1">
    <citation type="journal article" date="2023" name="G3 (Bethesda)">
        <title>Whole genome assemblies of Zophobas morio and Tenebrio molitor.</title>
        <authorList>
            <person name="Kaur S."/>
            <person name="Stinson S.A."/>
            <person name="diCenzo G.C."/>
        </authorList>
    </citation>
    <scope>NUCLEOTIDE SEQUENCE</scope>
    <source>
        <strain evidence="9">QUZm001</strain>
    </source>
</reference>
<keyword evidence="6" id="KW-0539">Nucleus</keyword>
<evidence type="ECO:0000256" key="5">
    <source>
        <dbReference type="ARBA" id="ARBA00022833"/>
    </source>
</evidence>
<feature type="domain" description="C2H2-type" evidence="8">
    <location>
        <begin position="146"/>
        <end position="173"/>
    </location>
</feature>
<dbReference type="Gene3D" id="3.30.160.60">
    <property type="entry name" value="Classic Zinc Finger"/>
    <property type="match status" value="5"/>
</dbReference>
<evidence type="ECO:0000313" key="10">
    <source>
        <dbReference type="Proteomes" id="UP001168821"/>
    </source>
</evidence>
<dbReference type="PROSITE" id="PS50157">
    <property type="entry name" value="ZINC_FINGER_C2H2_2"/>
    <property type="match status" value="7"/>
</dbReference>
<evidence type="ECO:0000256" key="2">
    <source>
        <dbReference type="ARBA" id="ARBA00022723"/>
    </source>
</evidence>
<feature type="domain" description="C2H2-type" evidence="8">
    <location>
        <begin position="117"/>
        <end position="145"/>
    </location>
</feature>
<dbReference type="FunFam" id="3.30.160.60:FF:000110">
    <property type="entry name" value="Zinc finger protein-like"/>
    <property type="match status" value="1"/>
</dbReference>
<comment type="caution">
    <text evidence="9">The sequence shown here is derived from an EMBL/GenBank/DDBJ whole genome shotgun (WGS) entry which is preliminary data.</text>
</comment>
<keyword evidence="10" id="KW-1185">Reference proteome</keyword>
<dbReference type="GO" id="GO:0006357">
    <property type="term" value="P:regulation of transcription by RNA polymerase II"/>
    <property type="evidence" value="ECO:0007669"/>
    <property type="project" value="TreeGrafter"/>
</dbReference>
<dbReference type="AlphaFoldDB" id="A0AA38IXT0"/>
<dbReference type="PANTHER" id="PTHR24390">
    <property type="entry name" value="ZINC FINGER PROTEIN"/>
    <property type="match status" value="1"/>
</dbReference>
<evidence type="ECO:0000256" key="1">
    <source>
        <dbReference type="ARBA" id="ARBA00004123"/>
    </source>
</evidence>
<evidence type="ECO:0000256" key="6">
    <source>
        <dbReference type="ARBA" id="ARBA00023242"/>
    </source>
</evidence>
<dbReference type="SUPFAM" id="SSF57667">
    <property type="entry name" value="beta-beta-alpha zinc fingers"/>
    <property type="match status" value="4"/>
</dbReference>
<dbReference type="Pfam" id="PF00096">
    <property type="entry name" value="zf-C2H2"/>
    <property type="match status" value="3"/>
</dbReference>
<dbReference type="GO" id="GO:0003700">
    <property type="term" value="F:DNA-binding transcription factor activity"/>
    <property type="evidence" value="ECO:0007669"/>
    <property type="project" value="TreeGrafter"/>
</dbReference>
<dbReference type="InterPro" id="IPR036236">
    <property type="entry name" value="Znf_C2H2_sf"/>
</dbReference>
<feature type="domain" description="C2H2-type" evidence="8">
    <location>
        <begin position="174"/>
        <end position="196"/>
    </location>
</feature>
<feature type="domain" description="C2H2-type" evidence="8">
    <location>
        <begin position="201"/>
        <end position="228"/>
    </location>
</feature>
<dbReference type="GO" id="GO:0000978">
    <property type="term" value="F:RNA polymerase II cis-regulatory region sequence-specific DNA binding"/>
    <property type="evidence" value="ECO:0007669"/>
    <property type="project" value="TreeGrafter"/>
</dbReference>
<dbReference type="SMART" id="SM00355">
    <property type="entry name" value="ZnF_C2H2"/>
    <property type="match status" value="8"/>
</dbReference>
<evidence type="ECO:0000256" key="7">
    <source>
        <dbReference type="PROSITE-ProRule" id="PRU00042"/>
    </source>
</evidence>
<evidence type="ECO:0000313" key="9">
    <source>
        <dbReference type="EMBL" id="KAJ3661049.1"/>
    </source>
</evidence>
<feature type="domain" description="C2H2-type" evidence="8">
    <location>
        <begin position="229"/>
        <end position="253"/>
    </location>
</feature>
<comment type="subcellular location">
    <subcellularLocation>
        <location evidence="1">Nucleus</location>
    </subcellularLocation>
</comment>
<dbReference type="EMBL" id="JALNTZ010000002">
    <property type="protein sequence ID" value="KAJ3661049.1"/>
    <property type="molecule type" value="Genomic_DNA"/>
</dbReference>
<evidence type="ECO:0000256" key="4">
    <source>
        <dbReference type="ARBA" id="ARBA00022771"/>
    </source>
</evidence>
<accession>A0AA38IXT0</accession>
<proteinExistence type="predicted"/>
<dbReference type="PROSITE" id="PS00028">
    <property type="entry name" value="ZINC_FINGER_C2H2_1"/>
    <property type="match status" value="6"/>
</dbReference>
<dbReference type="GO" id="GO:0008270">
    <property type="term" value="F:zinc ion binding"/>
    <property type="evidence" value="ECO:0007669"/>
    <property type="project" value="UniProtKB-KW"/>
</dbReference>
<evidence type="ECO:0000256" key="3">
    <source>
        <dbReference type="ARBA" id="ARBA00022737"/>
    </source>
</evidence>
<evidence type="ECO:0000259" key="8">
    <source>
        <dbReference type="PROSITE" id="PS50157"/>
    </source>
</evidence>
<keyword evidence="5" id="KW-0862">Zinc</keyword>
<dbReference type="GO" id="GO:0005634">
    <property type="term" value="C:nucleus"/>
    <property type="evidence" value="ECO:0007669"/>
    <property type="project" value="UniProtKB-SubCell"/>
</dbReference>
<name>A0AA38IXT0_9CUCU</name>
<keyword evidence="3" id="KW-0677">Repeat</keyword>
<dbReference type="InterPro" id="IPR013087">
    <property type="entry name" value="Znf_C2H2_type"/>
</dbReference>
<feature type="domain" description="C2H2-type" evidence="8">
    <location>
        <begin position="54"/>
        <end position="81"/>
    </location>
</feature>
<protein>
    <recommendedName>
        <fullName evidence="8">C2H2-type domain-containing protein</fullName>
    </recommendedName>
</protein>
<dbReference type="Pfam" id="PF13912">
    <property type="entry name" value="zf-C2H2_6"/>
    <property type="match status" value="1"/>
</dbReference>